<dbReference type="InterPro" id="IPR001969">
    <property type="entry name" value="Aspartic_peptidase_AS"/>
</dbReference>
<evidence type="ECO:0000313" key="3">
    <source>
        <dbReference type="Proteomes" id="UP001165121"/>
    </source>
</evidence>
<dbReference type="SUPFAM" id="SSF50630">
    <property type="entry name" value="Acid proteases"/>
    <property type="match status" value="1"/>
</dbReference>
<dbReference type="Proteomes" id="UP001165121">
    <property type="component" value="Unassembled WGS sequence"/>
</dbReference>
<dbReference type="PROSITE" id="PS00141">
    <property type="entry name" value="ASP_PROTEASE"/>
    <property type="match status" value="1"/>
</dbReference>
<proteinExistence type="predicted"/>
<evidence type="ECO:0000256" key="1">
    <source>
        <dbReference type="SAM" id="MobiDB-lite"/>
    </source>
</evidence>
<reference evidence="2" key="1">
    <citation type="submission" date="2023-04" db="EMBL/GenBank/DDBJ databases">
        <title>Phytophthora fragariaefolia NBRC 109709.</title>
        <authorList>
            <person name="Ichikawa N."/>
            <person name="Sato H."/>
            <person name="Tonouchi N."/>
        </authorList>
    </citation>
    <scope>NUCLEOTIDE SEQUENCE</scope>
    <source>
        <strain evidence="2">NBRC 109709</strain>
    </source>
</reference>
<comment type="caution">
    <text evidence="2">The sequence shown here is derived from an EMBL/GenBank/DDBJ whole genome shotgun (WGS) entry which is preliminary data.</text>
</comment>
<dbReference type="Gene3D" id="2.40.70.10">
    <property type="entry name" value="Acid Proteases"/>
    <property type="match status" value="1"/>
</dbReference>
<dbReference type="EMBL" id="BSXT01001158">
    <property type="protein sequence ID" value="GMF39345.1"/>
    <property type="molecule type" value="Genomic_DNA"/>
</dbReference>
<dbReference type="CDD" id="cd00303">
    <property type="entry name" value="retropepsin_like"/>
    <property type="match status" value="1"/>
</dbReference>
<dbReference type="GO" id="GO:0006508">
    <property type="term" value="P:proteolysis"/>
    <property type="evidence" value="ECO:0007669"/>
    <property type="project" value="InterPro"/>
</dbReference>
<dbReference type="GO" id="GO:0004190">
    <property type="term" value="F:aspartic-type endopeptidase activity"/>
    <property type="evidence" value="ECO:0007669"/>
    <property type="project" value="InterPro"/>
</dbReference>
<feature type="region of interest" description="Disordered" evidence="1">
    <location>
        <begin position="334"/>
        <end position="458"/>
    </location>
</feature>
<evidence type="ECO:0000313" key="2">
    <source>
        <dbReference type="EMBL" id="GMF39345.1"/>
    </source>
</evidence>
<protein>
    <submittedName>
        <fullName evidence="2">Unnamed protein product</fullName>
    </submittedName>
</protein>
<name>A0A9W6XIJ1_9STRA</name>
<gene>
    <name evidence="2" type="ORF">Pfra01_001166200</name>
</gene>
<dbReference type="AlphaFoldDB" id="A0A9W6XIJ1"/>
<keyword evidence="3" id="KW-1185">Reference proteome</keyword>
<dbReference type="OrthoDB" id="117285at2759"/>
<sequence>MDLDPGCRRGYWKQRDPDLWFTPAVGEVVIKIPGSSRVEAYYSVDVLDLLPGESRGYWKQHSPGKWFRQARIHGKINNEKAILLLDTGAEVSIVDTAFARKVCCYIDRSQSHECVGIGENVYTTERSTRIKITLAGSLVYIFDIWVEDLSGQEAILAMDFMVPAGIRLDLADGSLCLPDEIRIQLSGRRQLYNDKVQLVKLDQYLQLGVGESAELPVRLRRSGHDKLWVTRGDLWVPTVVNGPGKTTYLQITNVGEKKLVLCRDETIGMWLASDRIPRLQGFVSMGSRRYMEWQNRALQATTDAGSAMAGPIGTLPESMVERPIRPAGVTHLQVTPARVSEARRQLPVQRSGPDPDDMVTGERLLNPDTGGDQLKGDDNQNPDPATGTVPVVVASSGNNSETGGGPANPTAVDGNTNPDPADLQVLVDDQKKQVVDSHRERDQIPDPTDSLDPGPDDTTADEQVCYYESGDLHAEDVAAEMTVLPEVTSTTEEVTIEVIQVGDPDINTPKETERLRRRIWRNRHLRIGKGNALPPAARGVV</sequence>
<organism evidence="2 3">
    <name type="scientific">Phytophthora fragariaefolia</name>
    <dbReference type="NCBI Taxonomy" id="1490495"/>
    <lineage>
        <taxon>Eukaryota</taxon>
        <taxon>Sar</taxon>
        <taxon>Stramenopiles</taxon>
        <taxon>Oomycota</taxon>
        <taxon>Peronosporomycetes</taxon>
        <taxon>Peronosporales</taxon>
        <taxon>Peronosporaceae</taxon>
        <taxon>Phytophthora</taxon>
    </lineage>
</organism>
<accession>A0A9W6XIJ1</accession>
<dbReference type="InterPro" id="IPR021109">
    <property type="entry name" value="Peptidase_aspartic_dom_sf"/>
</dbReference>
<feature type="compositionally biased region" description="Basic and acidic residues" evidence="1">
    <location>
        <begin position="428"/>
        <end position="444"/>
    </location>
</feature>